<gene>
    <name evidence="1" type="ORF">AMJ52_00805</name>
</gene>
<dbReference type="AlphaFoldDB" id="A0A0S7YI14"/>
<comment type="caution">
    <text evidence="1">The sequence shown here is derived from an EMBL/GenBank/DDBJ whole genome shotgun (WGS) entry which is preliminary data.</text>
</comment>
<proteinExistence type="predicted"/>
<sequence length="151" mass="17379">MYNKKTMNISHTKHCIVAHFKSGKLLKGYTDDFIPAQETFHLRSTYGRGKENTYEVRTNDLKALFFVKTLEGNKDYVEKKHFSDVDSRNRRGIKIKAEFTDGEIIRGTSFDYGKNFRGFYIMPVDPLSNNEKVYVIADSTRHIAIGQAADV</sequence>
<name>A0A0S7YI14_UNCT6</name>
<dbReference type="Pfam" id="PF22478">
    <property type="entry name" value="DUF6982"/>
    <property type="match status" value="1"/>
</dbReference>
<reference evidence="1 2" key="1">
    <citation type="journal article" date="2015" name="Microbiome">
        <title>Genomic resolution of linkages in carbon, nitrogen, and sulfur cycling among widespread estuary sediment bacteria.</title>
        <authorList>
            <person name="Baker B.J."/>
            <person name="Lazar C.S."/>
            <person name="Teske A.P."/>
            <person name="Dick G.J."/>
        </authorList>
    </citation>
    <scope>NUCLEOTIDE SEQUENCE [LARGE SCALE GENOMIC DNA]</scope>
    <source>
        <strain evidence="1">DG_78</strain>
    </source>
</reference>
<dbReference type="InterPro" id="IPR054251">
    <property type="entry name" value="DUF6982"/>
</dbReference>
<protein>
    <submittedName>
        <fullName evidence="1">Uncharacterized protein</fullName>
    </submittedName>
</protein>
<organism evidence="1 2">
    <name type="scientific">candidate division TA06 bacterium DG_78</name>
    <dbReference type="NCBI Taxonomy" id="1703772"/>
    <lineage>
        <taxon>Bacteria</taxon>
        <taxon>Bacteria division TA06</taxon>
    </lineage>
</organism>
<dbReference type="Proteomes" id="UP000051012">
    <property type="component" value="Unassembled WGS sequence"/>
</dbReference>
<evidence type="ECO:0000313" key="1">
    <source>
        <dbReference type="EMBL" id="KPJ74366.1"/>
    </source>
</evidence>
<evidence type="ECO:0000313" key="2">
    <source>
        <dbReference type="Proteomes" id="UP000051012"/>
    </source>
</evidence>
<accession>A0A0S7YI14</accession>
<dbReference type="EMBL" id="LJNI01000006">
    <property type="protein sequence ID" value="KPJ74366.1"/>
    <property type="molecule type" value="Genomic_DNA"/>
</dbReference>